<dbReference type="Pfam" id="PF13407">
    <property type="entry name" value="Peripla_BP_4"/>
    <property type="match status" value="1"/>
</dbReference>
<name>A0A2S4MDP1_9BURK</name>
<gene>
    <name evidence="6" type="ORF">B0G62_10422</name>
</gene>
<evidence type="ECO:0000256" key="2">
    <source>
        <dbReference type="ARBA" id="ARBA00007639"/>
    </source>
</evidence>
<evidence type="ECO:0000256" key="4">
    <source>
        <dbReference type="SAM" id="SignalP"/>
    </source>
</evidence>
<reference evidence="6 7" key="1">
    <citation type="submission" date="2018-01" db="EMBL/GenBank/DDBJ databases">
        <title>Genomic Encyclopedia of Type Strains, Phase III (KMG-III): the genomes of soil and plant-associated and newly described type strains.</title>
        <authorList>
            <person name="Whitman W."/>
        </authorList>
    </citation>
    <scope>NUCLEOTIDE SEQUENCE [LARGE SCALE GENOMIC DNA]</scope>
    <source>
        <strain evidence="6 7">JCM 18070</strain>
    </source>
</reference>
<dbReference type="RefSeq" id="WP_103704145.1">
    <property type="nucleotide sequence ID" value="NZ_PQGA01000004.1"/>
</dbReference>
<dbReference type="SUPFAM" id="SSF53822">
    <property type="entry name" value="Periplasmic binding protein-like I"/>
    <property type="match status" value="1"/>
</dbReference>
<dbReference type="PANTHER" id="PTHR46847:SF1">
    <property type="entry name" value="D-ALLOSE-BINDING PERIPLASMIC PROTEIN-RELATED"/>
    <property type="match status" value="1"/>
</dbReference>
<dbReference type="AlphaFoldDB" id="A0A2S4MDP1"/>
<dbReference type="PANTHER" id="PTHR46847">
    <property type="entry name" value="D-ALLOSE-BINDING PERIPLASMIC PROTEIN-RELATED"/>
    <property type="match status" value="1"/>
</dbReference>
<evidence type="ECO:0000313" key="6">
    <source>
        <dbReference type="EMBL" id="POR52725.1"/>
    </source>
</evidence>
<evidence type="ECO:0000313" key="7">
    <source>
        <dbReference type="Proteomes" id="UP000237381"/>
    </source>
</evidence>
<accession>A0A2S4MDP1</accession>
<feature type="signal peptide" evidence="4">
    <location>
        <begin position="1"/>
        <end position="26"/>
    </location>
</feature>
<dbReference type="InterPro" id="IPR025997">
    <property type="entry name" value="SBP_2_dom"/>
</dbReference>
<dbReference type="NCBIfam" id="NF007936">
    <property type="entry name" value="PRK10653.1"/>
    <property type="match status" value="1"/>
</dbReference>
<dbReference type="OrthoDB" id="9813037at2"/>
<feature type="chain" id="PRO_5015654011" evidence="4">
    <location>
        <begin position="27"/>
        <end position="325"/>
    </location>
</feature>
<feature type="domain" description="Periplasmic binding protein" evidence="5">
    <location>
        <begin position="57"/>
        <end position="309"/>
    </location>
</feature>
<keyword evidence="7" id="KW-1185">Reference proteome</keyword>
<evidence type="ECO:0000256" key="1">
    <source>
        <dbReference type="ARBA" id="ARBA00004196"/>
    </source>
</evidence>
<dbReference type="PROSITE" id="PS51257">
    <property type="entry name" value="PROKAR_LIPOPROTEIN"/>
    <property type="match status" value="1"/>
</dbReference>
<dbReference type="GO" id="GO:0030246">
    <property type="term" value="F:carbohydrate binding"/>
    <property type="evidence" value="ECO:0007669"/>
    <property type="project" value="UniProtKB-ARBA"/>
</dbReference>
<evidence type="ECO:0000256" key="3">
    <source>
        <dbReference type="ARBA" id="ARBA00022729"/>
    </source>
</evidence>
<dbReference type="CDD" id="cd06323">
    <property type="entry name" value="PBP1_ribose_binding"/>
    <property type="match status" value="1"/>
</dbReference>
<comment type="similarity">
    <text evidence="2">Belongs to the bacterial solute-binding protein 2 family.</text>
</comment>
<comment type="caution">
    <text evidence="6">The sequence shown here is derived from an EMBL/GenBank/DDBJ whole genome shotgun (WGS) entry which is preliminary data.</text>
</comment>
<dbReference type="Gene3D" id="3.40.50.2300">
    <property type="match status" value="2"/>
</dbReference>
<protein>
    <submittedName>
        <fullName evidence="6">Ribose-binding protein</fullName>
    </submittedName>
</protein>
<sequence>MHKPFQPSLSKLFSALVAGSLVLGLAACSKEGPGSSTSDAGASGASAAAPASGALTVGLSISTLNNPFFVSLKKGAEDEAQKDGVTLITVDAQNDPAKQQASVEDLIEKKVSVILINPTDSSAVANVVKEATSKGIKVISLDRSVNGADVSSHIASDNKAGGKMAADFLADKLGGKGNIVELQGIPGSSAANERGAGFDDEIAAKGGVKIATKQPADFDRAKGLSVMENIIQSNKDIQGVFAQNDEMALGAVKALQAAGLKNVAVVGFDATDDAIAAVKAGQMAATVQQQPELIGQYGVQTAKKLVDGQAVDKFIPVPLNLYKQQ</sequence>
<evidence type="ECO:0000259" key="5">
    <source>
        <dbReference type="Pfam" id="PF13407"/>
    </source>
</evidence>
<organism evidence="6 7">
    <name type="scientific">Paraburkholderia eburnea</name>
    <dbReference type="NCBI Taxonomy" id="1189126"/>
    <lineage>
        <taxon>Bacteria</taxon>
        <taxon>Pseudomonadati</taxon>
        <taxon>Pseudomonadota</taxon>
        <taxon>Betaproteobacteria</taxon>
        <taxon>Burkholderiales</taxon>
        <taxon>Burkholderiaceae</taxon>
        <taxon>Paraburkholderia</taxon>
    </lineage>
</organism>
<dbReference type="InterPro" id="IPR028082">
    <property type="entry name" value="Peripla_BP_I"/>
</dbReference>
<dbReference type="EMBL" id="PQGA01000004">
    <property type="protein sequence ID" value="POR52725.1"/>
    <property type="molecule type" value="Genomic_DNA"/>
</dbReference>
<comment type="subcellular location">
    <subcellularLocation>
        <location evidence="1">Cell envelope</location>
    </subcellularLocation>
</comment>
<proteinExistence type="inferred from homology"/>
<keyword evidence="3 4" id="KW-0732">Signal</keyword>
<dbReference type="Proteomes" id="UP000237381">
    <property type="component" value="Unassembled WGS sequence"/>
</dbReference>
<dbReference type="GO" id="GO:0030313">
    <property type="term" value="C:cell envelope"/>
    <property type="evidence" value="ECO:0007669"/>
    <property type="project" value="UniProtKB-SubCell"/>
</dbReference>